<dbReference type="Pfam" id="PF00510">
    <property type="entry name" value="COX3"/>
    <property type="match status" value="1"/>
</dbReference>
<dbReference type="Proteomes" id="UP000244441">
    <property type="component" value="Chromosome"/>
</dbReference>
<dbReference type="GO" id="GO:0004129">
    <property type="term" value="F:cytochrome-c oxidase activity"/>
    <property type="evidence" value="ECO:0007669"/>
    <property type="project" value="InterPro"/>
</dbReference>
<reference evidence="9 10" key="1">
    <citation type="submission" date="2018-01" db="EMBL/GenBank/DDBJ databases">
        <title>Genome sequence of a Cantenovulum-like bacteria.</title>
        <authorList>
            <person name="Tan W.R."/>
            <person name="Lau N.-S."/>
            <person name="Go F."/>
            <person name="Amirul A.-A.A."/>
        </authorList>
    </citation>
    <scope>NUCLEOTIDE SEQUENCE [LARGE SCALE GENOMIC DNA]</scope>
    <source>
        <strain evidence="9 10">CCB-QB4</strain>
    </source>
</reference>
<feature type="transmembrane region" description="Helical" evidence="7">
    <location>
        <begin position="98"/>
        <end position="117"/>
    </location>
</feature>
<keyword evidence="4 7" id="KW-1133">Transmembrane helix</keyword>
<gene>
    <name evidence="9" type="ORF">C2869_03810</name>
</gene>
<name>A0A2S0VN30_9ALTE</name>
<evidence type="ECO:0000256" key="2">
    <source>
        <dbReference type="ARBA" id="ARBA00010581"/>
    </source>
</evidence>
<comment type="similarity">
    <text evidence="2 6">Belongs to the cytochrome c oxidase subunit 3 family.</text>
</comment>
<evidence type="ECO:0000256" key="3">
    <source>
        <dbReference type="ARBA" id="ARBA00022692"/>
    </source>
</evidence>
<accession>A0A2S0VN30</accession>
<dbReference type="PROSITE" id="PS50253">
    <property type="entry name" value="COX3"/>
    <property type="match status" value="1"/>
</dbReference>
<dbReference type="InterPro" id="IPR000298">
    <property type="entry name" value="Cyt_c_oxidase-like_su3"/>
</dbReference>
<dbReference type="CDD" id="cd02862">
    <property type="entry name" value="NorE_like"/>
    <property type="match status" value="1"/>
</dbReference>
<feature type="transmembrane region" description="Helical" evidence="7">
    <location>
        <begin position="182"/>
        <end position="200"/>
    </location>
</feature>
<dbReference type="KEGG" id="cate:C2869_03810"/>
<evidence type="ECO:0000256" key="6">
    <source>
        <dbReference type="RuleBase" id="RU003376"/>
    </source>
</evidence>
<keyword evidence="10" id="KW-1185">Reference proteome</keyword>
<dbReference type="GO" id="GO:0019646">
    <property type="term" value="P:aerobic electron transport chain"/>
    <property type="evidence" value="ECO:0007669"/>
    <property type="project" value="InterPro"/>
</dbReference>
<feature type="transmembrane region" description="Helical" evidence="7">
    <location>
        <begin position="25"/>
        <end position="48"/>
    </location>
</feature>
<keyword evidence="5 7" id="KW-0472">Membrane</keyword>
<feature type="transmembrane region" description="Helical" evidence="7">
    <location>
        <begin position="68"/>
        <end position="86"/>
    </location>
</feature>
<dbReference type="RefSeq" id="WP_108601690.1">
    <property type="nucleotide sequence ID" value="NZ_CP026604.1"/>
</dbReference>
<evidence type="ECO:0000313" key="10">
    <source>
        <dbReference type="Proteomes" id="UP000244441"/>
    </source>
</evidence>
<dbReference type="PANTHER" id="PTHR11403">
    <property type="entry name" value="CYTOCHROME C OXIDASE SUBUNIT III"/>
    <property type="match status" value="1"/>
</dbReference>
<evidence type="ECO:0000256" key="7">
    <source>
        <dbReference type="SAM" id="Phobius"/>
    </source>
</evidence>
<dbReference type="Gene3D" id="1.20.120.80">
    <property type="entry name" value="Cytochrome c oxidase, subunit III, four-helix bundle"/>
    <property type="match status" value="1"/>
</dbReference>
<organism evidence="9 10">
    <name type="scientific">Saccharobesus litoralis</name>
    <dbReference type="NCBI Taxonomy" id="2172099"/>
    <lineage>
        <taxon>Bacteria</taxon>
        <taxon>Pseudomonadati</taxon>
        <taxon>Pseudomonadota</taxon>
        <taxon>Gammaproteobacteria</taxon>
        <taxon>Alteromonadales</taxon>
        <taxon>Alteromonadaceae</taxon>
        <taxon>Saccharobesus</taxon>
    </lineage>
</organism>
<comment type="subcellular location">
    <subcellularLocation>
        <location evidence="6">Cell membrane</location>
        <topology evidence="6">Multi-pass membrane protein</topology>
    </subcellularLocation>
    <subcellularLocation>
        <location evidence="1">Membrane</location>
        <topology evidence="1">Multi-pass membrane protein</topology>
    </subcellularLocation>
</comment>
<evidence type="ECO:0000256" key="1">
    <source>
        <dbReference type="ARBA" id="ARBA00004141"/>
    </source>
</evidence>
<keyword evidence="3 6" id="KW-0812">Transmembrane</keyword>
<evidence type="ECO:0000313" key="9">
    <source>
        <dbReference type="EMBL" id="AWB65615.1"/>
    </source>
</evidence>
<feature type="transmembrane region" description="Helical" evidence="7">
    <location>
        <begin position="137"/>
        <end position="161"/>
    </location>
</feature>
<evidence type="ECO:0000256" key="4">
    <source>
        <dbReference type="ARBA" id="ARBA00022989"/>
    </source>
</evidence>
<dbReference type="SUPFAM" id="SSF81452">
    <property type="entry name" value="Cytochrome c oxidase subunit III-like"/>
    <property type="match status" value="1"/>
</dbReference>
<dbReference type="GO" id="GO:0005886">
    <property type="term" value="C:plasma membrane"/>
    <property type="evidence" value="ECO:0007669"/>
    <property type="project" value="UniProtKB-SubCell"/>
</dbReference>
<evidence type="ECO:0000256" key="5">
    <source>
        <dbReference type="ARBA" id="ARBA00023136"/>
    </source>
</evidence>
<evidence type="ECO:0000259" key="8">
    <source>
        <dbReference type="PROSITE" id="PS50253"/>
    </source>
</evidence>
<proteinExistence type="inferred from homology"/>
<dbReference type="PANTHER" id="PTHR11403:SF6">
    <property type="entry name" value="NITRIC OXIDE REDUCTASE SUBUNIT E"/>
    <property type="match status" value="1"/>
</dbReference>
<feature type="domain" description="Heme-copper oxidase subunit III family profile" evidence="8">
    <location>
        <begin position="1"/>
        <end position="201"/>
    </location>
</feature>
<dbReference type="InterPro" id="IPR035973">
    <property type="entry name" value="Cyt_c_oxidase_su3-like_sf"/>
</dbReference>
<dbReference type="InterPro" id="IPR024791">
    <property type="entry name" value="Cyt_c/ubiquinol_Oxase_su3"/>
</dbReference>
<dbReference type="AlphaFoldDB" id="A0A2S0VN30"/>
<dbReference type="InterPro" id="IPR013833">
    <property type="entry name" value="Cyt_c_oxidase_su3_a-hlx"/>
</dbReference>
<dbReference type="OrthoDB" id="9810850at2"/>
<sequence>MNSEAIAVSVSAAAQNKTKHTPGSIAIWILIAAELTEFAFFFIAFLIAKLHYPQQFAQGPSQLNTFAGTWNTLLLLSSSFFVAKAMTAVKSNYKRRALRWLGLTIVAGASYCGVKIWEYFWNQSQAIHSTTDTFFALYYYLTFNHLLHVVMGMCSLFCVGLHYYFDGYNAEQHQGLDSAASYWHMIDLVWIIMFPLLYIVS</sequence>
<dbReference type="EMBL" id="CP026604">
    <property type="protein sequence ID" value="AWB65615.1"/>
    <property type="molecule type" value="Genomic_DNA"/>
</dbReference>
<protein>
    <submittedName>
        <fullName evidence="9">Cytochrome C oxidase subunit III</fullName>
    </submittedName>
</protein>